<dbReference type="Proteomes" id="UP000835052">
    <property type="component" value="Unassembled WGS sequence"/>
</dbReference>
<dbReference type="PANTHER" id="PTHR22896:SF0">
    <property type="entry name" value="CYCLIN N-TERMINAL DOMAIN-CONTAINING PROTEIN"/>
    <property type="match status" value="1"/>
</dbReference>
<accession>A0A8S1GPM0</accession>
<organism evidence="2 3">
    <name type="scientific">Caenorhabditis auriculariae</name>
    <dbReference type="NCBI Taxonomy" id="2777116"/>
    <lineage>
        <taxon>Eukaryota</taxon>
        <taxon>Metazoa</taxon>
        <taxon>Ecdysozoa</taxon>
        <taxon>Nematoda</taxon>
        <taxon>Chromadorea</taxon>
        <taxon>Rhabditida</taxon>
        <taxon>Rhabditina</taxon>
        <taxon>Rhabditomorpha</taxon>
        <taxon>Rhabditoidea</taxon>
        <taxon>Rhabditidae</taxon>
        <taxon>Peloderinae</taxon>
        <taxon>Caenorhabditis</taxon>
    </lineage>
</organism>
<dbReference type="GO" id="GO:0051726">
    <property type="term" value="P:regulation of cell cycle"/>
    <property type="evidence" value="ECO:0007669"/>
    <property type="project" value="InterPro"/>
</dbReference>
<dbReference type="PANTHER" id="PTHR22896">
    <property type="entry name" value="CDK5 AND ABL1 ENZYME SUBSTRATE 1"/>
    <property type="match status" value="1"/>
</dbReference>
<dbReference type="Gene3D" id="1.10.472.10">
    <property type="entry name" value="Cyclin-like"/>
    <property type="match status" value="1"/>
</dbReference>
<dbReference type="SUPFAM" id="SSF47954">
    <property type="entry name" value="Cyclin-like"/>
    <property type="match status" value="1"/>
</dbReference>
<feature type="domain" description="Cyclin N-terminal" evidence="1">
    <location>
        <begin position="322"/>
        <end position="449"/>
    </location>
</feature>
<comment type="caution">
    <text evidence="2">The sequence shown here is derived from an EMBL/GenBank/DDBJ whole genome shotgun (WGS) entry which is preliminary data.</text>
</comment>
<gene>
    <name evidence="2" type="ORF">CAUJ_LOCUS557</name>
</gene>
<proteinExistence type="predicted"/>
<evidence type="ECO:0000313" key="3">
    <source>
        <dbReference type="Proteomes" id="UP000835052"/>
    </source>
</evidence>
<evidence type="ECO:0000259" key="1">
    <source>
        <dbReference type="Pfam" id="PF00134"/>
    </source>
</evidence>
<dbReference type="EMBL" id="CAJGYM010000001">
    <property type="protein sequence ID" value="CAD6184638.1"/>
    <property type="molecule type" value="Genomic_DNA"/>
</dbReference>
<evidence type="ECO:0000313" key="2">
    <source>
        <dbReference type="EMBL" id="CAD6184638.1"/>
    </source>
</evidence>
<keyword evidence="3" id="KW-1185">Reference proteome</keyword>
<dbReference type="InterPro" id="IPR036915">
    <property type="entry name" value="Cyclin-like_sf"/>
</dbReference>
<dbReference type="Pfam" id="PF00134">
    <property type="entry name" value="Cyclin_N"/>
    <property type="match status" value="1"/>
</dbReference>
<dbReference type="AlphaFoldDB" id="A0A8S1GPM0"/>
<dbReference type="OrthoDB" id="5353095at2759"/>
<protein>
    <recommendedName>
        <fullName evidence="1">Cyclin N-terminal domain-containing protein</fullName>
    </recommendedName>
</protein>
<sequence>MNCSTSDYHILVAHNFLSNISLDGTHQDTNLRIFSARGLPKTKKTAVKLIEKSEAVLNQAAYDRQQSSEVIDTTNPFNAPQLTPRGPNEKKKSFFHRLAKIMSSDDVIRTPSKCYNSEEAALISEKLILHEEKDEDRPTSSMSTNQFSFLKRLRSTVANGDRWYVCSAASEVPLAIFSYVTTCETDLNASISTNPLLIRTRRARSRSIFGSFDRMKSQHHMSSEELRPFIFHGNEEHVFGQIFRKKINAVQRRLSSHSSTNLIGGIAEKAVYRANSFEQGYSLDTEDPAENEDDDYDPTIFEDLQAGRKTVIRLTSFVGSTFHYLPPDRAKQTMNEDFIEKFPNVHITLSKMKSLKKEMIEMAKQHLVDSYTLSVAFVFFERIASKGLISKNNRKSVAGISLLVAMKMNDFSKAAIKAFINTAEDKLRVSRNDLLSYELPLCVALKFKLIPRDDEVTAHNDKLRFIMS</sequence>
<dbReference type="InterPro" id="IPR012388">
    <property type="entry name" value="CABLES1/2"/>
</dbReference>
<dbReference type="InterPro" id="IPR006671">
    <property type="entry name" value="Cyclin_N"/>
</dbReference>
<reference evidence="2" key="1">
    <citation type="submission" date="2020-10" db="EMBL/GenBank/DDBJ databases">
        <authorList>
            <person name="Kikuchi T."/>
        </authorList>
    </citation>
    <scope>NUCLEOTIDE SEQUENCE</scope>
    <source>
        <strain evidence="2">NKZ352</strain>
    </source>
</reference>
<name>A0A8S1GPM0_9PELO</name>